<evidence type="ECO:0000256" key="1">
    <source>
        <dbReference type="SAM" id="MobiDB-lite"/>
    </source>
</evidence>
<proteinExistence type="predicted"/>
<protein>
    <submittedName>
        <fullName evidence="2">Uncharacterized protein</fullName>
    </submittedName>
</protein>
<gene>
    <name evidence="2" type="ORF">MPSYJ_47170</name>
</gene>
<reference evidence="2 3" key="1">
    <citation type="journal article" date="2019" name="Emerg. Microbes Infect.">
        <title>Comprehensive subspecies identification of 175 nontuberculous mycobacteria species based on 7547 genomic profiles.</title>
        <authorList>
            <person name="Matsumoto Y."/>
            <person name="Kinjo T."/>
            <person name="Motooka D."/>
            <person name="Nabeya D."/>
            <person name="Jung N."/>
            <person name="Uechi K."/>
            <person name="Horii T."/>
            <person name="Iida T."/>
            <person name="Fujita J."/>
            <person name="Nakamura S."/>
        </authorList>
    </citation>
    <scope>NUCLEOTIDE SEQUENCE [LARGE SCALE GENOMIC DNA]</scope>
    <source>
        <strain evidence="2 3">JCM 13323</strain>
    </source>
</reference>
<organism evidence="2 3">
    <name type="scientific">Mycolicibacterium psychrotolerans</name>
    <dbReference type="NCBI Taxonomy" id="216929"/>
    <lineage>
        <taxon>Bacteria</taxon>
        <taxon>Bacillati</taxon>
        <taxon>Actinomycetota</taxon>
        <taxon>Actinomycetes</taxon>
        <taxon>Mycobacteriales</taxon>
        <taxon>Mycobacteriaceae</taxon>
        <taxon>Mycolicibacterium</taxon>
    </lineage>
</organism>
<evidence type="ECO:0000313" key="3">
    <source>
        <dbReference type="Proteomes" id="UP000466514"/>
    </source>
</evidence>
<dbReference type="KEGG" id="mpsc:MPSYJ_47170"/>
<name>A0A7I7MGN2_9MYCO</name>
<feature type="region of interest" description="Disordered" evidence="1">
    <location>
        <begin position="1"/>
        <end position="70"/>
    </location>
</feature>
<accession>A0A7I7MGN2</accession>
<dbReference type="Proteomes" id="UP000466514">
    <property type="component" value="Chromosome"/>
</dbReference>
<keyword evidence="3" id="KW-1185">Reference proteome</keyword>
<evidence type="ECO:0000313" key="2">
    <source>
        <dbReference type="EMBL" id="BBX71256.1"/>
    </source>
</evidence>
<feature type="compositionally biased region" description="Polar residues" evidence="1">
    <location>
        <begin position="59"/>
        <end position="70"/>
    </location>
</feature>
<dbReference type="EMBL" id="AP022574">
    <property type="protein sequence ID" value="BBX71256.1"/>
    <property type="molecule type" value="Genomic_DNA"/>
</dbReference>
<dbReference type="AlphaFoldDB" id="A0A7I7MGN2"/>
<sequence>MLIASIAVPARSAPEGYRSTGRHNEKRAAPRRPPKARASWPTRAGLDQHAGHPDGKSRTAISEITLQAAG</sequence>